<evidence type="ECO:0000256" key="3">
    <source>
        <dbReference type="ARBA" id="ARBA00022691"/>
    </source>
</evidence>
<evidence type="ECO:0000313" key="9">
    <source>
        <dbReference type="EMBL" id="RKU44619.1"/>
    </source>
</evidence>
<dbReference type="InterPro" id="IPR048360">
    <property type="entry name" value="Ezh2_CXC_fung"/>
</dbReference>
<evidence type="ECO:0000259" key="7">
    <source>
        <dbReference type="PROSITE" id="PS50280"/>
    </source>
</evidence>
<dbReference type="STRING" id="177199.A0A420Y9Q7"/>
<feature type="compositionally biased region" description="Basic and acidic residues" evidence="6">
    <location>
        <begin position="1174"/>
        <end position="1192"/>
    </location>
</feature>
<keyword evidence="1" id="KW-0489">Methyltransferase</keyword>
<dbReference type="Pfam" id="PF18601">
    <property type="entry name" value="EZH2_N"/>
    <property type="match status" value="1"/>
</dbReference>
<feature type="compositionally biased region" description="Acidic residues" evidence="6">
    <location>
        <begin position="928"/>
        <end position="941"/>
    </location>
</feature>
<keyword evidence="4" id="KW-0805">Transcription regulation</keyword>
<organism evidence="9 10">
    <name type="scientific">Coniochaeta pulveracea</name>
    <dbReference type="NCBI Taxonomy" id="177199"/>
    <lineage>
        <taxon>Eukaryota</taxon>
        <taxon>Fungi</taxon>
        <taxon>Dikarya</taxon>
        <taxon>Ascomycota</taxon>
        <taxon>Pezizomycotina</taxon>
        <taxon>Sordariomycetes</taxon>
        <taxon>Sordariomycetidae</taxon>
        <taxon>Coniochaetales</taxon>
        <taxon>Coniochaetaceae</taxon>
        <taxon>Coniochaeta</taxon>
    </lineage>
</organism>
<feature type="compositionally biased region" description="Polar residues" evidence="6">
    <location>
        <begin position="49"/>
        <end position="71"/>
    </location>
</feature>
<dbReference type="InterPro" id="IPR026489">
    <property type="entry name" value="CXC_dom"/>
</dbReference>
<dbReference type="PANTHER" id="PTHR45747:SF4">
    <property type="entry name" value="HISTONE-LYSINE N-METHYLTRANSFERASE E(Z)"/>
    <property type="match status" value="1"/>
</dbReference>
<dbReference type="GO" id="GO:0032259">
    <property type="term" value="P:methylation"/>
    <property type="evidence" value="ECO:0007669"/>
    <property type="project" value="UniProtKB-KW"/>
</dbReference>
<dbReference type="SUPFAM" id="SSF82199">
    <property type="entry name" value="SET domain"/>
    <property type="match status" value="1"/>
</dbReference>
<dbReference type="Pfam" id="PF18600">
    <property type="entry name" value="Ezh2_MCSS_fung"/>
    <property type="match status" value="1"/>
</dbReference>
<dbReference type="InterPro" id="IPR001214">
    <property type="entry name" value="SET_dom"/>
</dbReference>
<evidence type="ECO:0000256" key="5">
    <source>
        <dbReference type="ARBA" id="ARBA00023163"/>
    </source>
</evidence>
<dbReference type="InterPro" id="IPR040968">
    <property type="entry name" value="EZH2_MCSS_fung"/>
</dbReference>
<feature type="compositionally biased region" description="Basic residues" evidence="6">
    <location>
        <begin position="999"/>
        <end position="1016"/>
    </location>
</feature>
<dbReference type="InterPro" id="IPR040595">
    <property type="entry name" value="EZH2_N"/>
</dbReference>
<dbReference type="OrthoDB" id="6141102at2759"/>
<dbReference type="GO" id="GO:0005634">
    <property type="term" value="C:nucleus"/>
    <property type="evidence" value="ECO:0007669"/>
    <property type="project" value="TreeGrafter"/>
</dbReference>
<evidence type="ECO:0008006" key="11">
    <source>
        <dbReference type="Google" id="ProtNLM"/>
    </source>
</evidence>
<feature type="region of interest" description="Disordered" evidence="6">
    <location>
        <begin position="17"/>
        <end position="37"/>
    </location>
</feature>
<keyword evidence="10" id="KW-1185">Reference proteome</keyword>
<name>A0A420Y9Q7_9PEZI</name>
<dbReference type="GO" id="GO:0003682">
    <property type="term" value="F:chromatin binding"/>
    <property type="evidence" value="ECO:0007669"/>
    <property type="project" value="TreeGrafter"/>
</dbReference>
<feature type="compositionally biased region" description="Basic and acidic residues" evidence="6">
    <location>
        <begin position="1102"/>
        <end position="1127"/>
    </location>
</feature>
<feature type="region of interest" description="Disordered" evidence="6">
    <location>
        <begin position="849"/>
        <end position="1127"/>
    </location>
</feature>
<dbReference type="InterPro" id="IPR045318">
    <property type="entry name" value="EZH1/2-like"/>
</dbReference>
<reference evidence="9 10" key="1">
    <citation type="submission" date="2018-08" db="EMBL/GenBank/DDBJ databases">
        <title>Draft genome of the lignicolous fungus Coniochaeta pulveracea.</title>
        <authorList>
            <person name="Borstlap C.J."/>
            <person name="De Witt R.N."/>
            <person name="Botha A."/>
            <person name="Volschenk H."/>
        </authorList>
    </citation>
    <scope>NUCLEOTIDE SEQUENCE [LARGE SCALE GENOMIC DNA]</scope>
    <source>
        <strain evidence="9 10">CAB683</strain>
    </source>
</reference>
<protein>
    <recommendedName>
        <fullName evidence="11">SET domain-containing protein</fullName>
    </recommendedName>
</protein>
<feature type="compositionally biased region" description="Basic and acidic residues" evidence="6">
    <location>
        <begin position="1212"/>
        <end position="1221"/>
    </location>
</feature>
<evidence type="ECO:0000256" key="2">
    <source>
        <dbReference type="ARBA" id="ARBA00022679"/>
    </source>
</evidence>
<dbReference type="GO" id="GO:0046976">
    <property type="term" value="F:histone H3K27 methyltransferase activity"/>
    <property type="evidence" value="ECO:0007669"/>
    <property type="project" value="TreeGrafter"/>
</dbReference>
<dbReference type="PROSITE" id="PS51633">
    <property type="entry name" value="CXC"/>
    <property type="match status" value="1"/>
</dbReference>
<gene>
    <name evidence="9" type="ORF">DL546_006802</name>
</gene>
<dbReference type="EMBL" id="QVQW01000029">
    <property type="protein sequence ID" value="RKU44619.1"/>
    <property type="molecule type" value="Genomic_DNA"/>
</dbReference>
<dbReference type="SMART" id="SM00317">
    <property type="entry name" value="SET"/>
    <property type="match status" value="1"/>
</dbReference>
<dbReference type="PANTHER" id="PTHR45747">
    <property type="entry name" value="HISTONE-LYSINE N-METHYLTRANSFERASE E(Z)"/>
    <property type="match status" value="1"/>
</dbReference>
<feature type="domain" description="SET" evidence="7">
    <location>
        <begin position="704"/>
        <end position="833"/>
    </location>
</feature>
<dbReference type="Gene3D" id="2.170.270.10">
    <property type="entry name" value="SET domain"/>
    <property type="match status" value="1"/>
</dbReference>
<feature type="compositionally biased region" description="Basic and acidic residues" evidence="6">
    <location>
        <begin position="885"/>
        <end position="895"/>
    </location>
</feature>
<proteinExistence type="predicted"/>
<dbReference type="Proteomes" id="UP000275385">
    <property type="component" value="Unassembled WGS sequence"/>
</dbReference>
<keyword evidence="2" id="KW-0808">Transferase</keyword>
<comment type="caution">
    <text evidence="9">The sequence shown here is derived from an EMBL/GenBank/DDBJ whole genome shotgun (WGS) entry which is preliminary data.</text>
</comment>
<feature type="domain" description="CXC" evidence="8">
    <location>
        <begin position="569"/>
        <end position="689"/>
    </location>
</feature>
<evidence type="ECO:0000259" key="8">
    <source>
        <dbReference type="PROSITE" id="PS51633"/>
    </source>
</evidence>
<evidence type="ECO:0000256" key="4">
    <source>
        <dbReference type="ARBA" id="ARBA00023015"/>
    </source>
</evidence>
<keyword evidence="5" id="KW-0804">Transcription</keyword>
<dbReference type="Pfam" id="PF00856">
    <property type="entry name" value="SET"/>
    <property type="match status" value="1"/>
</dbReference>
<dbReference type="PROSITE" id="PS50280">
    <property type="entry name" value="SET"/>
    <property type="match status" value="1"/>
</dbReference>
<dbReference type="GO" id="GO:0031507">
    <property type="term" value="P:heterochromatin formation"/>
    <property type="evidence" value="ECO:0007669"/>
    <property type="project" value="TreeGrafter"/>
</dbReference>
<feature type="region of interest" description="Disordered" evidence="6">
    <location>
        <begin position="1174"/>
        <end position="1301"/>
    </location>
</feature>
<sequence>MVGFVAPTEGVIDLTISEDEDHEDLTTKFPGNEGGRDGKIGRVFASLSANQHSQGHQTSQNQQGNLTTPSKPASFIKLNDGSPVPNSNVPGMPLSGAAASPFFPSRASKTQAPNIATPRRPTIDIDSATNQLQSFEGELEKCNARIVRDTLQQVIRNAPQRQHVSATDAFADLTSLAQNQESENCVQVKFKLYSGSGHKKRSSWFPVTPARSDRQRVPRYRFHHVQISKNILTPNTMLKFLPHLRDLRPEEEPIYNQWTQELQNMDRKIGMASTALDPRKKAEKTRRDEHAAVLYAYLDRWLQRLGLHDCKVSTLIRYMASQAPAEDDAITPQQKTSLLQSSIGNNMSPHAEAQAKVFTDAFNAVFGSKVTLTEVLRLDETVDTVVETSKKVKETPSSQKPRGDLLLSVETALATYASEECVICYSHDCEHGEYLASNEKRQFSLHILGGLRRQVEKKWAEQARQQLTALSSRPTVPCRNQCCMVPPPLRHQTHVDSAGPWTDSEVEVLTSMFAMFGRTSVQPDCAVASILGRKCYEVYEKRQQLSLTLPNIRPPPPVANARSLTWYDRHEKVLRGDWQEYTISHDYSKRLVIDPCCHDGPCSAATKCPCVLNKLLCERFCQCTAECCAYKFTGCACHSTGKTCLQRQKEGKKPCICVLLNRECDPILCSGCGASERADPLNAHDEDLHATGCQNVALQRGVAKPVLMGESQLEGCGYGLFAATDIAQDEYVIEYTGELILHDEGVRREARRGDVFDESSSSSYLFTLLDTEGIWVDAAIYGNLSRYINHAGEGDKKGANVTPKILYVSGEYRIRFTAMRDIKCGEELFFNYGENFPNLTKKLLEDNKDASQAGKKTEAESAPVRRKPGRPPGSKTALKTVPDSTDIKGKQKELDIAPETKPSGRSRADRRKAGKTAGTSRDMTGWEPDLDEGFEDEVDEEYQPHRKRTQGELDAYNLARDRRRRTNAGSKMVAKSPEASEPDAPVGPVNTDLTPTNAPKKRGGARPGAGRKRKKTTGNAQDKSHGALIQNSPAAAGGGGASMSATGDLDSDDEPLTHPRSGGSVSQNGEPRFKLKTSPYATPSRRSSRKRKASEIAETPEEGTKPQSDRTTRPKREGWFGRGERDRSLCDIRRRIRSVDFVDRVKLGRARKAPKPWSGFVSWASDAAAIDGDDRVEKGAVNHQQTKHDRSKSMSIEGLLEQSDQDGVNQTNRHEKRERKTPARYGETVPWTDDLARESLEAALFTDEDEPKAEAPDTKGKSGIGWDTNTTVNKEKGTDIATGMGSARPKREHRLPSRYID</sequence>
<dbReference type="InterPro" id="IPR046341">
    <property type="entry name" value="SET_dom_sf"/>
</dbReference>
<feature type="region of interest" description="Disordered" evidence="6">
    <location>
        <begin position="49"/>
        <end position="73"/>
    </location>
</feature>
<dbReference type="Pfam" id="PF21509">
    <property type="entry name" value="Ezh2-like__CXC_fung"/>
    <property type="match status" value="1"/>
</dbReference>
<evidence type="ECO:0000256" key="1">
    <source>
        <dbReference type="ARBA" id="ARBA00022603"/>
    </source>
</evidence>
<keyword evidence="3" id="KW-0949">S-adenosyl-L-methionine</keyword>
<evidence type="ECO:0000313" key="10">
    <source>
        <dbReference type="Proteomes" id="UP000275385"/>
    </source>
</evidence>
<evidence type="ECO:0000256" key="6">
    <source>
        <dbReference type="SAM" id="MobiDB-lite"/>
    </source>
</evidence>
<accession>A0A420Y9Q7</accession>
<feature type="compositionally biased region" description="Basic and acidic residues" evidence="6">
    <location>
        <begin position="849"/>
        <end position="859"/>
    </location>
</feature>